<protein>
    <submittedName>
        <fullName evidence="1">Uncharacterized protein</fullName>
    </submittedName>
</protein>
<dbReference type="Proteomes" id="UP000290565">
    <property type="component" value="Unassembled WGS sequence"/>
</dbReference>
<evidence type="ECO:0000313" key="1">
    <source>
        <dbReference type="EMBL" id="RXH42034.1"/>
    </source>
</evidence>
<organism evidence="1 2">
    <name type="scientific">Bradyrhizobium zhanjiangense</name>
    <dbReference type="NCBI Taxonomy" id="1325107"/>
    <lineage>
        <taxon>Bacteria</taxon>
        <taxon>Pseudomonadati</taxon>
        <taxon>Pseudomonadota</taxon>
        <taxon>Alphaproteobacteria</taxon>
        <taxon>Hyphomicrobiales</taxon>
        <taxon>Nitrobacteraceae</taxon>
        <taxon>Bradyrhizobium</taxon>
    </lineage>
</organism>
<dbReference type="EMBL" id="LBJM01000010">
    <property type="protein sequence ID" value="RXH42034.1"/>
    <property type="molecule type" value="Genomic_DNA"/>
</dbReference>
<comment type="caution">
    <text evidence="1">The sequence shown here is derived from an EMBL/GenBank/DDBJ whole genome shotgun (WGS) entry which is preliminary data.</text>
</comment>
<proteinExistence type="predicted"/>
<name>A0A4V1L4M9_9BRAD</name>
<reference evidence="1 2" key="1">
    <citation type="submission" date="2015-04" db="EMBL/GenBank/DDBJ databases">
        <title>Comparative genomics of rhizobia nodulating Arachis hypogaea in China.</title>
        <authorList>
            <person name="Li Y."/>
        </authorList>
    </citation>
    <scope>NUCLEOTIDE SEQUENCE [LARGE SCALE GENOMIC DNA]</scope>
    <source>
        <strain evidence="1 2">CCBAU 51787</strain>
    </source>
</reference>
<dbReference type="AlphaFoldDB" id="A0A4V1L4M9"/>
<evidence type="ECO:0000313" key="2">
    <source>
        <dbReference type="Proteomes" id="UP000290565"/>
    </source>
</evidence>
<gene>
    <name evidence="1" type="ORF">XH94_05170</name>
</gene>
<sequence length="65" mass="7322">MVEHALRRSWSAQVLSVVRLSKARRSWPPLAATILSIAFGCDRCASRLFAVGLLLVKDQISRRKE</sequence>
<accession>A0A4V1L4M9</accession>